<sequence length="116" mass="13210">MAATNIAILHNKAWDWPLQANDEFVKVIEDSEHFEVGLDAKYFTPKEIQVRTMGDLIQIKMEHEGRGDDMTSRSIMRLLSLHLLRCYKLPEGADAKTLKSNLDDNGVLHISAMKTQ</sequence>
<dbReference type="PANTHER" id="PTHR45640:SF9">
    <property type="entry name" value="HEAT SHOCK PROTEIN 12.6"/>
    <property type="match status" value="1"/>
</dbReference>
<evidence type="ECO:0000313" key="4">
    <source>
        <dbReference type="EMBL" id="VDM70349.1"/>
    </source>
</evidence>
<dbReference type="GO" id="GO:0005634">
    <property type="term" value="C:nucleus"/>
    <property type="evidence" value="ECO:0007669"/>
    <property type="project" value="TreeGrafter"/>
</dbReference>
<feature type="domain" description="SHSP" evidence="3">
    <location>
        <begin position="15"/>
        <end position="116"/>
    </location>
</feature>
<dbReference type="InterPro" id="IPR008978">
    <property type="entry name" value="HSP20-like_chaperone"/>
</dbReference>
<dbReference type="PANTHER" id="PTHR45640">
    <property type="entry name" value="HEAT SHOCK PROTEIN HSP-12.2-RELATED"/>
    <property type="match status" value="1"/>
</dbReference>
<protein>
    <recommendedName>
        <fullName evidence="3">SHSP domain-containing protein</fullName>
    </recommendedName>
</protein>
<dbReference type="EMBL" id="UYYB01015702">
    <property type="protein sequence ID" value="VDM70349.1"/>
    <property type="molecule type" value="Genomic_DNA"/>
</dbReference>
<name>A0A3P7ITC5_STRVU</name>
<dbReference type="InterPro" id="IPR002068">
    <property type="entry name" value="A-crystallin/Hsp20_dom"/>
</dbReference>
<dbReference type="Pfam" id="PF00011">
    <property type="entry name" value="HSP20"/>
    <property type="match status" value="1"/>
</dbReference>
<evidence type="ECO:0000256" key="2">
    <source>
        <dbReference type="RuleBase" id="RU003616"/>
    </source>
</evidence>
<dbReference type="Gene3D" id="2.60.40.790">
    <property type="match status" value="1"/>
</dbReference>
<evidence type="ECO:0000256" key="1">
    <source>
        <dbReference type="PROSITE-ProRule" id="PRU00285"/>
    </source>
</evidence>
<evidence type="ECO:0000259" key="3">
    <source>
        <dbReference type="PROSITE" id="PS01031"/>
    </source>
</evidence>
<dbReference type="Proteomes" id="UP000270094">
    <property type="component" value="Unassembled WGS sequence"/>
</dbReference>
<dbReference type="GO" id="GO:0005737">
    <property type="term" value="C:cytoplasm"/>
    <property type="evidence" value="ECO:0007669"/>
    <property type="project" value="TreeGrafter"/>
</dbReference>
<keyword evidence="5" id="KW-1185">Reference proteome</keyword>
<dbReference type="GO" id="GO:0051082">
    <property type="term" value="F:unfolded protein binding"/>
    <property type="evidence" value="ECO:0007669"/>
    <property type="project" value="TreeGrafter"/>
</dbReference>
<accession>A0A3P7ITC5</accession>
<reference evidence="4 5" key="1">
    <citation type="submission" date="2018-11" db="EMBL/GenBank/DDBJ databases">
        <authorList>
            <consortium name="Pathogen Informatics"/>
        </authorList>
    </citation>
    <scope>NUCLEOTIDE SEQUENCE [LARGE SCALE GENOMIC DNA]</scope>
</reference>
<evidence type="ECO:0000313" key="5">
    <source>
        <dbReference type="Proteomes" id="UP000270094"/>
    </source>
</evidence>
<dbReference type="OrthoDB" id="1431247at2759"/>
<organism evidence="4 5">
    <name type="scientific">Strongylus vulgaris</name>
    <name type="common">Blood worm</name>
    <dbReference type="NCBI Taxonomy" id="40348"/>
    <lineage>
        <taxon>Eukaryota</taxon>
        <taxon>Metazoa</taxon>
        <taxon>Ecdysozoa</taxon>
        <taxon>Nematoda</taxon>
        <taxon>Chromadorea</taxon>
        <taxon>Rhabditida</taxon>
        <taxon>Rhabditina</taxon>
        <taxon>Rhabditomorpha</taxon>
        <taxon>Strongyloidea</taxon>
        <taxon>Strongylidae</taxon>
        <taxon>Strongylus</taxon>
    </lineage>
</organism>
<comment type="similarity">
    <text evidence="1 2">Belongs to the small heat shock protein (HSP20) family.</text>
</comment>
<dbReference type="InterPro" id="IPR001436">
    <property type="entry name" value="Alpha-crystallin/sHSP_animal"/>
</dbReference>
<dbReference type="AlphaFoldDB" id="A0A3P7ITC5"/>
<dbReference type="PROSITE" id="PS01031">
    <property type="entry name" value="SHSP"/>
    <property type="match status" value="1"/>
</dbReference>
<dbReference type="GO" id="GO:0009408">
    <property type="term" value="P:response to heat"/>
    <property type="evidence" value="ECO:0007669"/>
    <property type="project" value="TreeGrafter"/>
</dbReference>
<dbReference type="CDD" id="cd06526">
    <property type="entry name" value="metazoan_ACD"/>
    <property type="match status" value="1"/>
</dbReference>
<gene>
    <name evidence="4" type="ORF">SVUK_LOCUS5347</name>
</gene>
<proteinExistence type="inferred from homology"/>
<dbReference type="SUPFAM" id="SSF49764">
    <property type="entry name" value="HSP20-like chaperones"/>
    <property type="match status" value="1"/>
</dbReference>
<dbReference type="GO" id="GO:0042026">
    <property type="term" value="P:protein refolding"/>
    <property type="evidence" value="ECO:0007669"/>
    <property type="project" value="TreeGrafter"/>
</dbReference>